<dbReference type="RefSeq" id="WP_317491279.1">
    <property type="nucleotide sequence ID" value="NZ_CP136051.1"/>
</dbReference>
<dbReference type="PROSITE" id="PS51819">
    <property type="entry name" value="VOC"/>
    <property type="match status" value="1"/>
</dbReference>
<dbReference type="SUPFAM" id="SSF54593">
    <property type="entry name" value="Glyoxalase/Bleomycin resistance protein/Dihydroxybiphenyl dioxygenase"/>
    <property type="match status" value="1"/>
</dbReference>
<dbReference type="InterPro" id="IPR051332">
    <property type="entry name" value="Fosfomycin_Res_Enzymes"/>
</dbReference>
<protein>
    <submittedName>
        <fullName evidence="2">VOC family protein</fullName>
    </submittedName>
</protein>
<accession>A0ABZ0IUJ1</accession>
<proteinExistence type="predicted"/>
<dbReference type="PANTHER" id="PTHR36113:SF1">
    <property type="entry name" value="GLYOXALASE_BLEOMYCIN RESISTANCE PROTEIN_DIOXYGENASE"/>
    <property type="match status" value="1"/>
</dbReference>
<organism evidence="2 3">
    <name type="scientific">Imperialibacter roseus</name>
    <dbReference type="NCBI Taxonomy" id="1324217"/>
    <lineage>
        <taxon>Bacteria</taxon>
        <taxon>Pseudomonadati</taxon>
        <taxon>Bacteroidota</taxon>
        <taxon>Cytophagia</taxon>
        <taxon>Cytophagales</taxon>
        <taxon>Flammeovirgaceae</taxon>
        <taxon>Imperialibacter</taxon>
    </lineage>
</organism>
<evidence type="ECO:0000313" key="3">
    <source>
        <dbReference type="Proteomes" id="UP001302349"/>
    </source>
</evidence>
<dbReference type="EMBL" id="CP136051">
    <property type="protein sequence ID" value="WOK08644.1"/>
    <property type="molecule type" value="Genomic_DNA"/>
</dbReference>
<evidence type="ECO:0000259" key="1">
    <source>
        <dbReference type="PROSITE" id="PS51819"/>
    </source>
</evidence>
<keyword evidence="3" id="KW-1185">Reference proteome</keyword>
<dbReference type="Gene3D" id="3.10.180.10">
    <property type="entry name" value="2,3-Dihydroxybiphenyl 1,2-Dioxygenase, domain 1"/>
    <property type="match status" value="1"/>
</dbReference>
<dbReference type="Proteomes" id="UP001302349">
    <property type="component" value="Chromosome"/>
</dbReference>
<dbReference type="InterPro" id="IPR004360">
    <property type="entry name" value="Glyas_Fos-R_dOase_dom"/>
</dbReference>
<feature type="domain" description="VOC" evidence="1">
    <location>
        <begin position="2"/>
        <end position="127"/>
    </location>
</feature>
<dbReference type="Pfam" id="PF00903">
    <property type="entry name" value="Glyoxalase"/>
    <property type="match status" value="1"/>
</dbReference>
<dbReference type="CDD" id="cd07241">
    <property type="entry name" value="VOC_BsYyaH"/>
    <property type="match status" value="1"/>
</dbReference>
<name>A0ABZ0IUJ1_9BACT</name>
<dbReference type="InterPro" id="IPR037523">
    <property type="entry name" value="VOC_core"/>
</dbReference>
<dbReference type="PANTHER" id="PTHR36113">
    <property type="entry name" value="LYASE, PUTATIVE-RELATED-RELATED"/>
    <property type="match status" value="1"/>
</dbReference>
<gene>
    <name evidence="2" type="ORF">RT717_08340</name>
</gene>
<reference evidence="2 3" key="1">
    <citation type="journal article" date="2023" name="Microbiol. Resour. Announc.">
        <title>Complete Genome Sequence of Imperialibacter roseus strain P4T.</title>
        <authorList>
            <person name="Tizabi D.R."/>
            <person name="Bachvaroff T."/>
            <person name="Hill R.T."/>
        </authorList>
    </citation>
    <scope>NUCLEOTIDE SEQUENCE [LARGE SCALE GENOMIC DNA]</scope>
    <source>
        <strain evidence="2 3">P4T</strain>
    </source>
</reference>
<sequence length="127" mass="14483">MKIEHIALWTTKLEELKDFYTTYFAATAGEKYHNPTKQFTSYFLTFDSGARLEIMARPEVEQHPGDAYRKGLIHWAMSVGSKEKVDQLTEQLRKDGFEIIGEPRTTGDGYYESVVADPDGNLVEITT</sequence>
<evidence type="ECO:0000313" key="2">
    <source>
        <dbReference type="EMBL" id="WOK08644.1"/>
    </source>
</evidence>
<dbReference type="InterPro" id="IPR029068">
    <property type="entry name" value="Glyas_Bleomycin-R_OHBP_Dase"/>
</dbReference>